<dbReference type="EMBL" id="JBBPBN010000860">
    <property type="protein sequence ID" value="KAK8481749.1"/>
    <property type="molecule type" value="Genomic_DNA"/>
</dbReference>
<evidence type="ECO:0000313" key="1">
    <source>
        <dbReference type="EMBL" id="KAK8481749.1"/>
    </source>
</evidence>
<comment type="caution">
    <text evidence="1">The sequence shown here is derived from an EMBL/GenBank/DDBJ whole genome shotgun (WGS) entry which is preliminary data.</text>
</comment>
<proteinExistence type="predicted"/>
<sequence>MAATAVQRASNRRLAYVKPMDKYLKAEEYVYGVWNCMPKTIAVDIAMILKPICAGRVSSFVFFWELDFTAFPGKESADSTLEMKDKTEDENRQTDIERGKNKEQNFEVSEESSIAMPNEPVCLALKPSLNTHSTSLVVMNRPRPK</sequence>
<gene>
    <name evidence="1" type="ORF">V6N11_073739</name>
</gene>
<evidence type="ECO:0000313" key="2">
    <source>
        <dbReference type="Proteomes" id="UP001396334"/>
    </source>
</evidence>
<organism evidence="1 2">
    <name type="scientific">Hibiscus sabdariffa</name>
    <name type="common">roselle</name>
    <dbReference type="NCBI Taxonomy" id="183260"/>
    <lineage>
        <taxon>Eukaryota</taxon>
        <taxon>Viridiplantae</taxon>
        <taxon>Streptophyta</taxon>
        <taxon>Embryophyta</taxon>
        <taxon>Tracheophyta</taxon>
        <taxon>Spermatophyta</taxon>
        <taxon>Magnoliopsida</taxon>
        <taxon>eudicotyledons</taxon>
        <taxon>Gunneridae</taxon>
        <taxon>Pentapetalae</taxon>
        <taxon>rosids</taxon>
        <taxon>malvids</taxon>
        <taxon>Malvales</taxon>
        <taxon>Malvaceae</taxon>
        <taxon>Malvoideae</taxon>
        <taxon>Hibiscus</taxon>
    </lineage>
</organism>
<protein>
    <submittedName>
        <fullName evidence="1">Uncharacterized protein</fullName>
    </submittedName>
</protein>
<name>A0ABR1ZM84_9ROSI</name>
<dbReference type="Proteomes" id="UP001396334">
    <property type="component" value="Unassembled WGS sequence"/>
</dbReference>
<accession>A0ABR1ZM84</accession>
<reference evidence="1 2" key="1">
    <citation type="journal article" date="2024" name="G3 (Bethesda)">
        <title>Genome assembly of Hibiscus sabdariffa L. provides insights into metabolisms of medicinal natural products.</title>
        <authorList>
            <person name="Kim T."/>
        </authorList>
    </citation>
    <scope>NUCLEOTIDE SEQUENCE [LARGE SCALE GENOMIC DNA]</scope>
    <source>
        <strain evidence="1">TK-2024</strain>
        <tissue evidence="1">Old leaves</tissue>
    </source>
</reference>
<keyword evidence="2" id="KW-1185">Reference proteome</keyword>